<evidence type="ECO:0000313" key="13">
    <source>
        <dbReference type="EMBL" id="QDV26591.1"/>
    </source>
</evidence>
<proteinExistence type="inferred from homology"/>
<comment type="catalytic activity">
    <reaction evidence="7">
        <text>L-seryl-[protein] + ATP = O-phospho-L-seryl-[protein] + ADP + H(+)</text>
        <dbReference type="Rhea" id="RHEA:17989"/>
        <dbReference type="Rhea" id="RHEA-COMP:9863"/>
        <dbReference type="Rhea" id="RHEA-COMP:11604"/>
        <dbReference type="ChEBI" id="CHEBI:15378"/>
        <dbReference type="ChEBI" id="CHEBI:29999"/>
        <dbReference type="ChEBI" id="CHEBI:30616"/>
        <dbReference type="ChEBI" id="CHEBI:83421"/>
        <dbReference type="ChEBI" id="CHEBI:456216"/>
        <dbReference type="EC" id="2.7.12.2"/>
    </reaction>
</comment>
<dbReference type="PROSITE" id="PS50011">
    <property type="entry name" value="PROTEIN_KINASE_DOM"/>
    <property type="match status" value="1"/>
</dbReference>
<dbReference type="KEGG" id="ahel:Q31a_49650"/>
<dbReference type="AlphaFoldDB" id="A0A518GDB3"/>
<keyword evidence="14" id="KW-1185">Reference proteome</keyword>
<sequence length="654" mass="71301">MNQPEFEYLGPYHVERILGRGGMGTVYKGVHNRSGKVMAIKVIAAAVANSARFRRRFHAEITTLHSLSHPNIVRFAGAGEERGMLFYTMEYVDGVSLHDHLRQSGQLPWEQVLQIGIETSAALKHAHDWGIIHRDLKPANLLLTKSGHVKLADFGISKLFGLSEMTAVGSVIGTADYMPPEQAEGKIVTVRSDLYSLGGVLYALLCGRAPFGGKSVPEVLYAVRYNPPPNLAERVAGVPPELVELIHELLEKSPSKRPPNALVLGNRLKALQQGLKKMRSSGGLKDSTQASLASPTEPDPAGGKTAIGTHLTSLDLSDMDDRDLRVTAVGGEDAASGAEVLSPSSEIPLETHEQQTMLAPADFSVPSIAKSPPTSLGDAKNSVQESEFTGEFESQELLEEPPASGGPTHYTPVEEAQPRDFKFGIEEEVEDSRADWLQWGSIGGMIVLLFGSLGFLVWMLQPRSADELYGQILVAAESGDDAQLIEMRTEMEEFVSRFAGDERSSEVQALIDESELVRLTRVLRRRASRNGGAEELSAAEQGFLECMTARMESFEVGQEKLAAFLSIFGQVANLPAHEARLVELAEYAARVQLPVGGAELPQAATQLANLIQSAEKSLSPERLQTYFQDLELLYGDKPWAGQQLKRLRAKLESE</sequence>
<gene>
    <name evidence="13" type="primary">prkC_19</name>
    <name evidence="13" type="ORF">Q31a_49650</name>
</gene>
<dbReference type="InterPro" id="IPR008271">
    <property type="entry name" value="Ser/Thr_kinase_AS"/>
</dbReference>
<evidence type="ECO:0000256" key="3">
    <source>
        <dbReference type="ARBA" id="ARBA00022777"/>
    </source>
</evidence>
<dbReference type="RefSeq" id="WP_145082817.1">
    <property type="nucleotide sequence ID" value="NZ_CP036298.1"/>
</dbReference>
<dbReference type="EMBL" id="CP036298">
    <property type="protein sequence ID" value="QDV26591.1"/>
    <property type="molecule type" value="Genomic_DNA"/>
</dbReference>
<dbReference type="CDD" id="cd14014">
    <property type="entry name" value="STKc_PknB_like"/>
    <property type="match status" value="1"/>
</dbReference>
<dbReference type="Proteomes" id="UP000318017">
    <property type="component" value="Chromosome"/>
</dbReference>
<dbReference type="OrthoDB" id="6111975at2"/>
<reference evidence="13 14" key="1">
    <citation type="submission" date="2019-02" db="EMBL/GenBank/DDBJ databases">
        <title>Deep-cultivation of Planctomycetes and their phenomic and genomic characterization uncovers novel biology.</title>
        <authorList>
            <person name="Wiegand S."/>
            <person name="Jogler M."/>
            <person name="Boedeker C."/>
            <person name="Pinto D."/>
            <person name="Vollmers J."/>
            <person name="Rivas-Marin E."/>
            <person name="Kohn T."/>
            <person name="Peeters S.H."/>
            <person name="Heuer A."/>
            <person name="Rast P."/>
            <person name="Oberbeckmann S."/>
            <person name="Bunk B."/>
            <person name="Jeske O."/>
            <person name="Meyerdierks A."/>
            <person name="Storesund J.E."/>
            <person name="Kallscheuer N."/>
            <person name="Luecker S."/>
            <person name="Lage O.M."/>
            <person name="Pohl T."/>
            <person name="Merkel B.J."/>
            <person name="Hornburger P."/>
            <person name="Mueller R.-W."/>
            <person name="Bruemmer F."/>
            <person name="Labrenz M."/>
            <person name="Spormann A.M."/>
            <person name="Op den Camp H."/>
            <person name="Overmann J."/>
            <person name="Amann R."/>
            <person name="Jetten M.S.M."/>
            <person name="Mascher T."/>
            <person name="Medema M.H."/>
            <person name="Devos D.P."/>
            <person name="Kaster A.-K."/>
            <person name="Ovreas L."/>
            <person name="Rohde M."/>
            <person name="Galperin M.Y."/>
            <person name="Jogler C."/>
        </authorList>
    </citation>
    <scope>NUCLEOTIDE SEQUENCE [LARGE SCALE GENOMIC DNA]</scope>
    <source>
        <strain evidence="13 14">Q31a</strain>
    </source>
</reference>
<dbReference type="InterPro" id="IPR000719">
    <property type="entry name" value="Prot_kinase_dom"/>
</dbReference>
<evidence type="ECO:0000256" key="4">
    <source>
        <dbReference type="ARBA" id="ARBA00022840"/>
    </source>
</evidence>
<dbReference type="PROSITE" id="PS00108">
    <property type="entry name" value="PROTEIN_KINASE_ST"/>
    <property type="match status" value="1"/>
</dbReference>
<dbReference type="SUPFAM" id="SSF56112">
    <property type="entry name" value="Protein kinase-like (PK-like)"/>
    <property type="match status" value="1"/>
</dbReference>
<name>A0A518GDB3_9BACT</name>
<evidence type="ECO:0000256" key="10">
    <source>
        <dbReference type="PROSITE-ProRule" id="PRU10141"/>
    </source>
</evidence>
<protein>
    <recommendedName>
        <fullName evidence="6">mitogen-activated protein kinase kinase</fullName>
        <ecNumber evidence="6">2.7.12.2</ecNumber>
    </recommendedName>
</protein>
<dbReference type="InterPro" id="IPR011009">
    <property type="entry name" value="Kinase-like_dom_sf"/>
</dbReference>
<comment type="similarity">
    <text evidence="5">Belongs to the protein kinase superfamily. STE Ser/Thr protein kinase family. MAP kinase kinase subfamily.</text>
</comment>
<dbReference type="Gene3D" id="1.10.510.10">
    <property type="entry name" value="Transferase(Phosphotransferase) domain 1"/>
    <property type="match status" value="1"/>
</dbReference>
<feature type="binding site" evidence="10">
    <location>
        <position position="41"/>
    </location>
    <ligand>
        <name>ATP</name>
        <dbReference type="ChEBI" id="CHEBI:30616"/>
    </ligand>
</feature>
<dbReference type="PANTHER" id="PTHR48013:SF9">
    <property type="entry name" value="DUAL SPECIFICITY MITOGEN-ACTIVATED PROTEIN KINASE KINASE 5"/>
    <property type="match status" value="1"/>
</dbReference>
<dbReference type="EC" id="2.7.12.2" evidence="6"/>
<dbReference type="GO" id="GO:0106310">
    <property type="term" value="F:protein serine kinase activity"/>
    <property type="evidence" value="ECO:0007669"/>
    <property type="project" value="RHEA"/>
</dbReference>
<dbReference type="GO" id="GO:0005524">
    <property type="term" value="F:ATP binding"/>
    <property type="evidence" value="ECO:0007669"/>
    <property type="project" value="UniProtKB-UniRule"/>
</dbReference>
<keyword evidence="3 13" id="KW-0418">Kinase</keyword>
<organism evidence="13 14">
    <name type="scientific">Aureliella helgolandensis</name>
    <dbReference type="NCBI Taxonomy" id="2527968"/>
    <lineage>
        <taxon>Bacteria</taxon>
        <taxon>Pseudomonadati</taxon>
        <taxon>Planctomycetota</taxon>
        <taxon>Planctomycetia</taxon>
        <taxon>Pirellulales</taxon>
        <taxon>Pirellulaceae</taxon>
        <taxon>Aureliella</taxon>
    </lineage>
</organism>
<feature type="region of interest" description="Disordered" evidence="11">
    <location>
        <begin position="275"/>
        <end position="308"/>
    </location>
</feature>
<dbReference type="Pfam" id="PF00069">
    <property type="entry name" value="Pkinase"/>
    <property type="match status" value="1"/>
</dbReference>
<feature type="region of interest" description="Disordered" evidence="11">
    <location>
        <begin position="365"/>
        <end position="418"/>
    </location>
</feature>
<evidence type="ECO:0000256" key="11">
    <source>
        <dbReference type="SAM" id="MobiDB-lite"/>
    </source>
</evidence>
<evidence type="ECO:0000259" key="12">
    <source>
        <dbReference type="PROSITE" id="PS50011"/>
    </source>
</evidence>
<feature type="domain" description="Protein kinase" evidence="12">
    <location>
        <begin position="12"/>
        <end position="271"/>
    </location>
</feature>
<dbReference type="SMART" id="SM00220">
    <property type="entry name" value="S_TKc"/>
    <property type="match status" value="1"/>
</dbReference>
<comment type="catalytic activity">
    <reaction evidence="8">
        <text>L-threonyl-[protein] + ATP = O-phospho-L-threonyl-[protein] + ADP + H(+)</text>
        <dbReference type="Rhea" id="RHEA:46608"/>
        <dbReference type="Rhea" id="RHEA-COMP:11060"/>
        <dbReference type="Rhea" id="RHEA-COMP:11605"/>
        <dbReference type="ChEBI" id="CHEBI:15378"/>
        <dbReference type="ChEBI" id="CHEBI:30013"/>
        <dbReference type="ChEBI" id="CHEBI:30616"/>
        <dbReference type="ChEBI" id="CHEBI:61977"/>
        <dbReference type="ChEBI" id="CHEBI:456216"/>
        <dbReference type="EC" id="2.7.12.2"/>
    </reaction>
</comment>
<evidence type="ECO:0000313" key="14">
    <source>
        <dbReference type="Proteomes" id="UP000318017"/>
    </source>
</evidence>
<evidence type="ECO:0000256" key="8">
    <source>
        <dbReference type="ARBA" id="ARBA00049299"/>
    </source>
</evidence>
<evidence type="ECO:0000256" key="6">
    <source>
        <dbReference type="ARBA" id="ARBA00038999"/>
    </source>
</evidence>
<keyword evidence="1 13" id="KW-0808">Transferase</keyword>
<evidence type="ECO:0000256" key="1">
    <source>
        <dbReference type="ARBA" id="ARBA00022679"/>
    </source>
</evidence>
<keyword evidence="4 10" id="KW-0067">ATP-binding</keyword>
<dbReference type="Gene3D" id="3.30.200.20">
    <property type="entry name" value="Phosphorylase Kinase, domain 1"/>
    <property type="match status" value="1"/>
</dbReference>
<dbReference type="GO" id="GO:0004713">
    <property type="term" value="F:protein tyrosine kinase activity"/>
    <property type="evidence" value="ECO:0007669"/>
    <property type="project" value="RHEA"/>
</dbReference>
<accession>A0A518GDB3</accession>
<dbReference type="PROSITE" id="PS00107">
    <property type="entry name" value="PROTEIN_KINASE_ATP"/>
    <property type="match status" value="1"/>
</dbReference>
<comment type="catalytic activity">
    <reaction evidence="9">
        <text>L-tyrosyl-[protein] + ATP = O-phospho-L-tyrosyl-[protein] + ADP + H(+)</text>
        <dbReference type="Rhea" id="RHEA:10596"/>
        <dbReference type="Rhea" id="RHEA-COMP:10136"/>
        <dbReference type="Rhea" id="RHEA-COMP:20101"/>
        <dbReference type="ChEBI" id="CHEBI:15378"/>
        <dbReference type="ChEBI" id="CHEBI:30616"/>
        <dbReference type="ChEBI" id="CHEBI:46858"/>
        <dbReference type="ChEBI" id="CHEBI:61978"/>
        <dbReference type="ChEBI" id="CHEBI:456216"/>
        <dbReference type="EC" id="2.7.12.2"/>
    </reaction>
</comment>
<dbReference type="PANTHER" id="PTHR48013">
    <property type="entry name" value="DUAL SPECIFICITY MITOGEN-ACTIVATED PROTEIN KINASE KINASE 5-RELATED"/>
    <property type="match status" value="1"/>
</dbReference>
<keyword evidence="2 10" id="KW-0547">Nucleotide-binding</keyword>
<evidence type="ECO:0000256" key="2">
    <source>
        <dbReference type="ARBA" id="ARBA00022741"/>
    </source>
</evidence>
<evidence type="ECO:0000256" key="5">
    <source>
        <dbReference type="ARBA" id="ARBA00038035"/>
    </source>
</evidence>
<feature type="compositionally biased region" description="Acidic residues" evidence="11">
    <location>
        <begin position="388"/>
        <end position="399"/>
    </location>
</feature>
<evidence type="ECO:0000256" key="7">
    <source>
        <dbReference type="ARBA" id="ARBA00049014"/>
    </source>
</evidence>
<dbReference type="InterPro" id="IPR017441">
    <property type="entry name" value="Protein_kinase_ATP_BS"/>
</dbReference>
<evidence type="ECO:0000256" key="9">
    <source>
        <dbReference type="ARBA" id="ARBA00051693"/>
    </source>
</evidence>